<feature type="signal peptide" evidence="2">
    <location>
        <begin position="1"/>
        <end position="20"/>
    </location>
</feature>
<keyword evidence="2" id="KW-0732">Signal</keyword>
<evidence type="ECO:0000313" key="3">
    <source>
        <dbReference type="EMBL" id="KAG7375550.1"/>
    </source>
</evidence>
<dbReference type="EMBL" id="JAGDFM010001083">
    <property type="protein sequence ID" value="KAG7375550.1"/>
    <property type="molecule type" value="Genomic_DNA"/>
</dbReference>
<dbReference type="OrthoDB" id="74353at2759"/>
<keyword evidence="4" id="KW-1185">Reference proteome</keyword>
<comment type="caution">
    <text evidence="3">The sequence shown here is derived from an EMBL/GenBank/DDBJ whole genome shotgun (WGS) entry which is preliminary data.</text>
</comment>
<proteinExistence type="predicted"/>
<evidence type="ECO:0000256" key="1">
    <source>
        <dbReference type="SAM" id="MobiDB-lite"/>
    </source>
</evidence>
<accession>A0A8T1V5H1</accession>
<feature type="chain" id="PRO_5035728184" evidence="2">
    <location>
        <begin position="21"/>
        <end position="127"/>
    </location>
</feature>
<sequence>MKVSTTLLVAALAVAAVVSADTDVSVCRDATYTLADSRGAICSGAGSAPAGTACPLKGDVATADCHSYLPSYAATQCTAPEDAECTIVNGDTWGCVFPSVGCTGSSTSNETTPCPVTSLPDTNATTP</sequence>
<evidence type="ECO:0000256" key="2">
    <source>
        <dbReference type="SAM" id="SignalP"/>
    </source>
</evidence>
<dbReference type="Proteomes" id="UP000694044">
    <property type="component" value="Unassembled WGS sequence"/>
</dbReference>
<evidence type="ECO:0000313" key="4">
    <source>
        <dbReference type="Proteomes" id="UP000694044"/>
    </source>
</evidence>
<gene>
    <name evidence="3" type="ORF">PHYPSEUDO_000695</name>
</gene>
<protein>
    <submittedName>
        <fullName evidence="3">Uncharacterized protein</fullName>
    </submittedName>
</protein>
<feature type="non-terminal residue" evidence="3">
    <location>
        <position position="127"/>
    </location>
</feature>
<feature type="region of interest" description="Disordered" evidence="1">
    <location>
        <begin position="104"/>
        <end position="127"/>
    </location>
</feature>
<organism evidence="3 4">
    <name type="scientific">Phytophthora pseudosyringae</name>
    <dbReference type="NCBI Taxonomy" id="221518"/>
    <lineage>
        <taxon>Eukaryota</taxon>
        <taxon>Sar</taxon>
        <taxon>Stramenopiles</taxon>
        <taxon>Oomycota</taxon>
        <taxon>Peronosporomycetes</taxon>
        <taxon>Peronosporales</taxon>
        <taxon>Peronosporaceae</taxon>
        <taxon>Phytophthora</taxon>
    </lineage>
</organism>
<dbReference type="AlphaFoldDB" id="A0A8T1V5H1"/>
<name>A0A8T1V5H1_9STRA</name>
<reference evidence="3" key="1">
    <citation type="submission" date="2021-02" db="EMBL/GenBank/DDBJ databases">
        <authorList>
            <person name="Palmer J.M."/>
        </authorList>
    </citation>
    <scope>NUCLEOTIDE SEQUENCE</scope>
    <source>
        <strain evidence="3">SCRP734</strain>
    </source>
</reference>